<keyword evidence="1" id="KW-1133">Transmembrane helix</keyword>
<proteinExistence type="predicted"/>
<evidence type="ECO:0000313" key="2">
    <source>
        <dbReference type="EMBL" id="MFC4071325.1"/>
    </source>
</evidence>
<comment type="caution">
    <text evidence="2">The sequence shown here is derived from an EMBL/GenBank/DDBJ whole genome shotgun (WGS) entry which is preliminary data.</text>
</comment>
<feature type="transmembrane region" description="Helical" evidence="1">
    <location>
        <begin position="182"/>
        <end position="199"/>
    </location>
</feature>
<gene>
    <name evidence="2" type="ORF">ACFO0C_40870</name>
</gene>
<keyword evidence="3" id="KW-1185">Reference proteome</keyword>
<dbReference type="EMBL" id="JBHSBL010000028">
    <property type="protein sequence ID" value="MFC4071325.1"/>
    <property type="molecule type" value="Genomic_DNA"/>
</dbReference>
<accession>A0ABV8JC53</accession>
<keyword evidence="1" id="KW-0472">Membrane</keyword>
<protein>
    <submittedName>
        <fullName evidence="2">Uncharacterized protein</fullName>
    </submittedName>
</protein>
<keyword evidence="1" id="KW-0812">Transmembrane</keyword>
<sequence>MPNRGLIPAALVVLALVAGGAGWWSTRTGDMLRVDEPGLTAAVRAATVVERAPSDFLPDLRSRNPPDPAAVRVLVAEIEDWPRVYEALDALDAADLTFEERSFRKPLRLSVGEYHTAHSAMAELIVRPTGVAGVPASNELHMAHKRRIDDIREMAGRLRESLEARSAQARTGAGTARLTSRVAFTAAAALVLLAAALAFRRPRRSAPVPEEPGR</sequence>
<dbReference type="RefSeq" id="WP_378072200.1">
    <property type="nucleotide sequence ID" value="NZ_JBHSBL010000028.1"/>
</dbReference>
<name>A0ABV8JC53_9ACTN</name>
<organism evidence="2 3">
    <name type="scientific">Actinoplanes subglobosus</name>
    <dbReference type="NCBI Taxonomy" id="1547892"/>
    <lineage>
        <taxon>Bacteria</taxon>
        <taxon>Bacillati</taxon>
        <taxon>Actinomycetota</taxon>
        <taxon>Actinomycetes</taxon>
        <taxon>Micromonosporales</taxon>
        <taxon>Micromonosporaceae</taxon>
        <taxon>Actinoplanes</taxon>
    </lineage>
</organism>
<evidence type="ECO:0000256" key="1">
    <source>
        <dbReference type="SAM" id="Phobius"/>
    </source>
</evidence>
<dbReference type="Proteomes" id="UP001595867">
    <property type="component" value="Unassembled WGS sequence"/>
</dbReference>
<evidence type="ECO:0000313" key="3">
    <source>
        <dbReference type="Proteomes" id="UP001595867"/>
    </source>
</evidence>
<reference evidence="3" key="1">
    <citation type="journal article" date="2019" name="Int. J. Syst. Evol. Microbiol.">
        <title>The Global Catalogue of Microorganisms (GCM) 10K type strain sequencing project: providing services to taxonomists for standard genome sequencing and annotation.</title>
        <authorList>
            <consortium name="The Broad Institute Genomics Platform"/>
            <consortium name="The Broad Institute Genome Sequencing Center for Infectious Disease"/>
            <person name="Wu L."/>
            <person name="Ma J."/>
        </authorList>
    </citation>
    <scope>NUCLEOTIDE SEQUENCE [LARGE SCALE GENOMIC DNA]</scope>
    <source>
        <strain evidence="3">TBRC 5832</strain>
    </source>
</reference>